<dbReference type="AlphaFoldDB" id="A0ABD1JMK2"/>
<accession>A0ABD1JMK2</accession>
<comment type="caution">
    <text evidence="3">The sequence shown here is derived from an EMBL/GenBank/DDBJ whole genome shotgun (WGS) entry which is preliminary data.</text>
</comment>
<dbReference type="PANTHER" id="PTHR23098">
    <property type="entry name" value="AGAP001331-PA-RELATED"/>
    <property type="match status" value="1"/>
</dbReference>
<evidence type="ECO:0000313" key="4">
    <source>
        <dbReference type="Proteomes" id="UP001591681"/>
    </source>
</evidence>
<dbReference type="PANTHER" id="PTHR23098:SF16">
    <property type="entry name" value="REGULATORY PROTEIN ZESTE"/>
    <property type="match status" value="1"/>
</dbReference>
<dbReference type="EMBL" id="JBHFQA010000015">
    <property type="protein sequence ID" value="KAL2087183.1"/>
    <property type="molecule type" value="Genomic_DNA"/>
</dbReference>
<feature type="region of interest" description="Disordered" evidence="1">
    <location>
        <begin position="80"/>
        <end position="100"/>
    </location>
</feature>
<keyword evidence="4" id="KW-1185">Reference proteome</keyword>
<evidence type="ECO:0000256" key="1">
    <source>
        <dbReference type="SAM" id="MobiDB-lite"/>
    </source>
</evidence>
<reference evidence="3 4" key="1">
    <citation type="submission" date="2024-09" db="EMBL/GenBank/DDBJ databases">
        <title>A chromosome-level genome assembly of Gray's grenadier anchovy, Coilia grayii.</title>
        <authorList>
            <person name="Fu Z."/>
        </authorList>
    </citation>
    <scope>NUCLEOTIDE SEQUENCE [LARGE SCALE GENOMIC DNA]</scope>
    <source>
        <strain evidence="3">G4</strain>
        <tissue evidence="3">Muscle</tissue>
    </source>
</reference>
<protein>
    <recommendedName>
        <fullName evidence="2">Myb/SANT-like DNA-binding domain-containing protein</fullName>
    </recommendedName>
</protein>
<dbReference type="Pfam" id="PF13873">
    <property type="entry name" value="Myb_DNA-bind_5"/>
    <property type="match status" value="1"/>
</dbReference>
<dbReference type="Proteomes" id="UP001591681">
    <property type="component" value="Unassembled WGS sequence"/>
</dbReference>
<name>A0ABD1JMK2_9TELE</name>
<organism evidence="3 4">
    <name type="scientific">Coilia grayii</name>
    <name type="common">Gray's grenadier anchovy</name>
    <dbReference type="NCBI Taxonomy" id="363190"/>
    <lineage>
        <taxon>Eukaryota</taxon>
        <taxon>Metazoa</taxon>
        <taxon>Chordata</taxon>
        <taxon>Craniata</taxon>
        <taxon>Vertebrata</taxon>
        <taxon>Euteleostomi</taxon>
        <taxon>Actinopterygii</taxon>
        <taxon>Neopterygii</taxon>
        <taxon>Teleostei</taxon>
        <taxon>Clupei</taxon>
        <taxon>Clupeiformes</taxon>
        <taxon>Clupeoidei</taxon>
        <taxon>Engraulidae</taxon>
        <taxon>Coilinae</taxon>
        <taxon>Coilia</taxon>
    </lineage>
</organism>
<dbReference type="InterPro" id="IPR028002">
    <property type="entry name" value="Myb_DNA-bind_5"/>
</dbReference>
<evidence type="ECO:0000259" key="2">
    <source>
        <dbReference type="Pfam" id="PF13873"/>
    </source>
</evidence>
<gene>
    <name evidence="3" type="ORF">ACEWY4_018242</name>
</gene>
<proteinExistence type="predicted"/>
<evidence type="ECO:0000313" key="3">
    <source>
        <dbReference type="EMBL" id="KAL2087183.1"/>
    </source>
</evidence>
<sequence length="203" mass="22315">MAAQRQRKKPHFTAHKVSALVTEVFDRRSVLFSQFKTSVTNADKKTAWAVTGRVNAVGQGYTRTVEEVRIKWRDFSSATKKKAAARRREREQTGGGSTTMATLTPEEERVLAVLGPEAVEGIPGGHRCVRFTQISTICPPAAKCPGLNICSLLHNMALRANVQLPDDEGLQDEEAEDNLPDIQDLHPAGQQVRQGLVDNLFGP</sequence>
<feature type="domain" description="Myb/SANT-like DNA-binding" evidence="2">
    <location>
        <begin position="8"/>
        <end position="84"/>
    </location>
</feature>